<accession>A0A7S9L118</accession>
<organism evidence="2 3">
    <name type="scientific">Pedobacter endophyticus</name>
    <dbReference type="NCBI Taxonomy" id="2789740"/>
    <lineage>
        <taxon>Bacteria</taxon>
        <taxon>Pseudomonadati</taxon>
        <taxon>Bacteroidota</taxon>
        <taxon>Sphingobacteriia</taxon>
        <taxon>Sphingobacteriales</taxon>
        <taxon>Sphingobacteriaceae</taxon>
        <taxon>Pedobacter</taxon>
    </lineage>
</organism>
<dbReference type="KEGG" id="pex:IZT61_04335"/>
<evidence type="ECO:0000313" key="3">
    <source>
        <dbReference type="Proteomes" id="UP000594759"/>
    </source>
</evidence>
<reference evidence="2 3" key="1">
    <citation type="submission" date="2020-11" db="EMBL/GenBank/DDBJ databases">
        <title>Pedobacter endophytica, an endophytic bacteria isolated form Carex pumila.</title>
        <authorList>
            <person name="Peng Y."/>
            <person name="Jiang L."/>
            <person name="Lee J."/>
        </authorList>
    </citation>
    <scope>NUCLEOTIDE SEQUENCE [LARGE SCALE GENOMIC DNA]</scope>
    <source>
        <strain evidence="2 3">JBR3-12</strain>
    </source>
</reference>
<dbReference type="RefSeq" id="WP_196099971.1">
    <property type="nucleotide sequence ID" value="NZ_CP064939.1"/>
</dbReference>
<keyword evidence="3" id="KW-1185">Reference proteome</keyword>
<sequence length="266" mass="29457">MKNLIIEEALPIAELSRLGLYDGARHLLDETDLSALLSGRRTSLVNLKNLVSESFTIDSLDAKLSLNTDPDSLQQIKLHPIYKEPKRSVGLSDIETNELISGEAKNIAKSIDFPGGGSKTIVFEYDRETKEFISYDPAAVEIPFQINGEQLDTNKREDFALGKIVQLADGTMVQHRASEPQGILASRTALILTVLKDGAATRFLIKNISPIMDVSIHQTPFSPAFETAFLEMKKSDGSLSDEKLQQMELINFKSEYTRGYGHGVSR</sequence>
<feature type="domain" description="DUF4099" evidence="1">
    <location>
        <begin position="7"/>
        <end position="86"/>
    </location>
</feature>
<proteinExistence type="predicted"/>
<gene>
    <name evidence="2" type="ORF">IZT61_04335</name>
</gene>
<evidence type="ECO:0000259" key="1">
    <source>
        <dbReference type="Pfam" id="PF13351"/>
    </source>
</evidence>
<name>A0A7S9L118_9SPHI</name>
<protein>
    <submittedName>
        <fullName evidence="2">DUF4099 domain-containing protein</fullName>
    </submittedName>
</protein>
<dbReference type="EMBL" id="CP064939">
    <property type="protein sequence ID" value="QPH40517.1"/>
    <property type="molecule type" value="Genomic_DNA"/>
</dbReference>
<dbReference type="InterPro" id="IPR025343">
    <property type="entry name" value="DUF4099"/>
</dbReference>
<dbReference type="Proteomes" id="UP000594759">
    <property type="component" value="Chromosome"/>
</dbReference>
<evidence type="ECO:0000313" key="2">
    <source>
        <dbReference type="EMBL" id="QPH40517.1"/>
    </source>
</evidence>
<dbReference type="AlphaFoldDB" id="A0A7S9L118"/>
<dbReference type="Pfam" id="PF13351">
    <property type="entry name" value="DUF4099"/>
    <property type="match status" value="1"/>
</dbReference>